<name>A0A9D1MMT7_9FIRM</name>
<dbReference type="Proteomes" id="UP000824145">
    <property type="component" value="Unassembled WGS sequence"/>
</dbReference>
<organism evidence="1 2">
    <name type="scientific">Candidatus Caccalectryoclostridium excrementigallinarum</name>
    <dbReference type="NCBI Taxonomy" id="2840710"/>
    <lineage>
        <taxon>Bacteria</taxon>
        <taxon>Bacillati</taxon>
        <taxon>Bacillota</taxon>
        <taxon>Clostridia</taxon>
        <taxon>Christensenellales</taxon>
        <taxon>Christensenellaceae</taxon>
        <taxon>Christensenellaceae incertae sedis</taxon>
        <taxon>Candidatus Caccalectryoclostridium</taxon>
    </lineage>
</organism>
<evidence type="ECO:0000313" key="1">
    <source>
        <dbReference type="EMBL" id="HIU63144.1"/>
    </source>
</evidence>
<reference evidence="1" key="1">
    <citation type="submission" date="2020-10" db="EMBL/GenBank/DDBJ databases">
        <authorList>
            <person name="Gilroy R."/>
        </authorList>
    </citation>
    <scope>NUCLEOTIDE SEQUENCE</scope>
    <source>
        <strain evidence="1">9366</strain>
    </source>
</reference>
<dbReference type="InterPro" id="IPR045425">
    <property type="entry name" value="DUF6508"/>
</dbReference>
<accession>A0A9D1MMT7</accession>
<protein>
    <submittedName>
        <fullName evidence="1">Uncharacterized protein</fullName>
    </submittedName>
</protein>
<proteinExistence type="predicted"/>
<comment type="caution">
    <text evidence="1">The sequence shown here is derived from an EMBL/GenBank/DDBJ whole genome shotgun (WGS) entry which is preliminary data.</text>
</comment>
<dbReference type="AlphaFoldDB" id="A0A9D1MMT7"/>
<gene>
    <name evidence="1" type="ORF">IAB07_05210</name>
</gene>
<dbReference type="Pfam" id="PF20118">
    <property type="entry name" value="DUF6508"/>
    <property type="match status" value="1"/>
</dbReference>
<dbReference type="EMBL" id="DVNJ01000029">
    <property type="protein sequence ID" value="HIU63144.1"/>
    <property type="molecule type" value="Genomic_DNA"/>
</dbReference>
<evidence type="ECO:0000313" key="2">
    <source>
        <dbReference type="Proteomes" id="UP000824145"/>
    </source>
</evidence>
<sequence length="141" mass="16554">MFEQLTNYIEIFASAERFGTRRGDRVKDGRVVSLEMPYVDYSAPVKDFITLVYKFDKTHPQFKMYDHIKTLKRHKIEWCIYDIREADVSKADARLVLALIMGTIRGEIFSAGNLLFCLENGIVTRWLERLREIDQKSKSVK</sequence>
<reference evidence="1" key="2">
    <citation type="journal article" date="2021" name="PeerJ">
        <title>Extensive microbial diversity within the chicken gut microbiome revealed by metagenomics and culture.</title>
        <authorList>
            <person name="Gilroy R."/>
            <person name="Ravi A."/>
            <person name="Getino M."/>
            <person name="Pursley I."/>
            <person name="Horton D.L."/>
            <person name="Alikhan N.F."/>
            <person name="Baker D."/>
            <person name="Gharbi K."/>
            <person name="Hall N."/>
            <person name="Watson M."/>
            <person name="Adriaenssens E.M."/>
            <person name="Foster-Nyarko E."/>
            <person name="Jarju S."/>
            <person name="Secka A."/>
            <person name="Antonio M."/>
            <person name="Oren A."/>
            <person name="Chaudhuri R.R."/>
            <person name="La Ragione R."/>
            <person name="Hildebrand F."/>
            <person name="Pallen M.J."/>
        </authorList>
    </citation>
    <scope>NUCLEOTIDE SEQUENCE</scope>
    <source>
        <strain evidence="1">9366</strain>
    </source>
</reference>